<proteinExistence type="predicted"/>
<name>A0ABR0NRV0_GOSAR</name>
<evidence type="ECO:0000313" key="2">
    <source>
        <dbReference type="Proteomes" id="UP001358586"/>
    </source>
</evidence>
<reference evidence="1 2" key="1">
    <citation type="submission" date="2023-03" db="EMBL/GenBank/DDBJ databases">
        <title>WGS of Gossypium arboreum.</title>
        <authorList>
            <person name="Yu D."/>
        </authorList>
    </citation>
    <scope>NUCLEOTIDE SEQUENCE [LARGE SCALE GENOMIC DNA]</scope>
    <source>
        <tissue evidence="1">Leaf</tissue>
    </source>
</reference>
<organism evidence="1 2">
    <name type="scientific">Gossypium arboreum</name>
    <name type="common">Tree cotton</name>
    <name type="synonym">Gossypium nanking</name>
    <dbReference type="NCBI Taxonomy" id="29729"/>
    <lineage>
        <taxon>Eukaryota</taxon>
        <taxon>Viridiplantae</taxon>
        <taxon>Streptophyta</taxon>
        <taxon>Embryophyta</taxon>
        <taxon>Tracheophyta</taxon>
        <taxon>Spermatophyta</taxon>
        <taxon>Magnoliopsida</taxon>
        <taxon>eudicotyledons</taxon>
        <taxon>Gunneridae</taxon>
        <taxon>Pentapetalae</taxon>
        <taxon>rosids</taxon>
        <taxon>malvids</taxon>
        <taxon>Malvales</taxon>
        <taxon>Malvaceae</taxon>
        <taxon>Malvoideae</taxon>
        <taxon>Gossypium</taxon>
    </lineage>
</organism>
<gene>
    <name evidence="1" type="ORF">PVK06_030577</name>
</gene>
<sequence length="186" mass="21551">MDLPRSSFPKLDHSDVLFLGKKVLKEEIKVALFDMALLKAPVLYKLVMKVIANRFKATSIPEFHKKVIMSAITNTTTQILWNGVLTQMFSSIRGIRQRANLEHAKIIKKILDNFRAFSRHRINAHKMNVFFSKRVDEDFGAQLCRVLNFRKVHNLGSNLGVILFHEMTTNNSLRFVVDKVKARLQW</sequence>
<comment type="caution">
    <text evidence="1">The sequence shown here is derived from an EMBL/GenBank/DDBJ whole genome shotgun (WGS) entry which is preliminary data.</text>
</comment>
<dbReference type="EMBL" id="JARKNE010000009">
    <property type="protein sequence ID" value="KAK5802943.1"/>
    <property type="molecule type" value="Genomic_DNA"/>
</dbReference>
<protein>
    <submittedName>
        <fullName evidence="1">Uncharacterized protein</fullName>
    </submittedName>
</protein>
<keyword evidence="2" id="KW-1185">Reference proteome</keyword>
<dbReference type="Proteomes" id="UP001358586">
    <property type="component" value="Chromosome 9"/>
</dbReference>
<evidence type="ECO:0000313" key="1">
    <source>
        <dbReference type="EMBL" id="KAK5802943.1"/>
    </source>
</evidence>
<accession>A0ABR0NRV0</accession>